<dbReference type="KEGG" id="lyd:D7I47_11460"/>
<dbReference type="Pfam" id="PF02627">
    <property type="entry name" value="CMD"/>
    <property type="match status" value="2"/>
</dbReference>
<name>A0A387B8W3_9MICO</name>
<accession>A0A387B8W3</accession>
<dbReference type="InterPro" id="IPR003779">
    <property type="entry name" value="CMD-like"/>
</dbReference>
<feature type="domain" description="Carboxymuconolactone decarboxylase-like" evidence="1">
    <location>
        <begin position="161"/>
        <end position="244"/>
    </location>
</feature>
<dbReference type="Proteomes" id="UP000278886">
    <property type="component" value="Chromosome"/>
</dbReference>
<feature type="domain" description="Carboxymuconolactone decarboxylase-like" evidence="1">
    <location>
        <begin position="34"/>
        <end position="101"/>
    </location>
</feature>
<proteinExistence type="predicted"/>
<dbReference type="EMBL" id="CP032630">
    <property type="protein sequence ID" value="AYF98807.1"/>
    <property type="molecule type" value="Genomic_DNA"/>
</dbReference>
<evidence type="ECO:0000259" key="1">
    <source>
        <dbReference type="Pfam" id="PF02627"/>
    </source>
</evidence>
<sequence length="249" mass="27479">MALTARQEELKAEFERVHGAWDDGWQAVLELDSDFFAAYLGFAAVPHRKQHLDAKTRALMALTVDAATTHLHSPGIRRHVAAALAAGATPGEVMEVLECTATLGIHAMNLGVPVLVEVLAERGDRTEPAPLSAYQEQVKAEFTRDRGYWNPTWDEMLELDPELLQAYTDFSAHPWRHGTLGPKLREFVYIAFDTSATHLYRVGLKLHIENALGYGATPQEILEIMEIASVIGMQSVTAAAPILRELARG</sequence>
<reference evidence="3" key="1">
    <citation type="submission" date="2018-09" db="EMBL/GenBank/DDBJ databases">
        <title>Genome sequencing of strain 2DFWR-13.</title>
        <authorList>
            <person name="Heo J."/>
            <person name="Kim S.-J."/>
            <person name="Kwon S.-W."/>
        </authorList>
    </citation>
    <scope>NUCLEOTIDE SEQUENCE [LARGE SCALE GENOMIC DNA]</scope>
    <source>
        <strain evidence="3">2DFWR-13</strain>
    </source>
</reference>
<evidence type="ECO:0000313" key="2">
    <source>
        <dbReference type="EMBL" id="AYF98807.1"/>
    </source>
</evidence>
<evidence type="ECO:0000313" key="3">
    <source>
        <dbReference type="Proteomes" id="UP000278886"/>
    </source>
</evidence>
<organism evidence="2 3">
    <name type="scientific">Protaetiibacter intestinalis</name>
    <dbReference type="NCBI Taxonomy" id="2419774"/>
    <lineage>
        <taxon>Bacteria</taxon>
        <taxon>Bacillati</taxon>
        <taxon>Actinomycetota</taxon>
        <taxon>Actinomycetes</taxon>
        <taxon>Micrococcales</taxon>
        <taxon>Microbacteriaceae</taxon>
        <taxon>Protaetiibacter</taxon>
    </lineage>
</organism>
<dbReference type="InterPro" id="IPR029032">
    <property type="entry name" value="AhpD-like"/>
</dbReference>
<dbReference type="PANTHER" id="PTHR33930:SF2">
    <property type="entry name" value="BLR3452 PROTEIN"/>
    <property type="match status" value="1"/>
</dbReference>
<dbReference type="RefSeq" id="WP_120763176.1">
    <property type="nucleotide sequence ID" value="NZ_CP032630.1"/>
</dbReference>
<keyword evidence="3" id="KW-1185">Reference proteome</keyword>
<dbReference type="SUPFAM" id="SSF69118">
    <property type="entry name" value="AhpD-like"/>
    <property type="match status" value="1"/>
</dbReference>
<dbReference type="AlphaFoldDB" id="A0A387B8W3"/>
<dbReference type="Gene3D" id="1.20.1290.10">
    <property type="entry name" value="AhpD-like"/>
    <property type="match status" value="1"/>
</dbReference>
<dbReference type="GO" id="GO:0051920">
    <property type="term" value="F:peroxiredoxin activity"/>
    <property type="evidence" value="ECO:0007669"/>
    <property type="project" value="InterPro"/>
</dbReference>
<gene>
    <name evidence="2" type="ORF">D7I47_11460</name>
</gene>
<protein>
    <submittedName>
        <fullName evidence="2">Gamma-carboxymuconolactone decarboxylase</fullName>
    </submittedName>
</protein>
<dbReference type="PANTHER" id="PTHR33930">
    <property type="entry name" value="ALKYL HYDROPEROXIDE REDUCTASE AHPD"/>
    <property type="match status" value="1"/>
</dbReference>
<dbReference type="OrthoDB" id="3824300at2"/>